<proteinExistence type="predicted"/>
<dbReference type="Proteomes" id="UP000031443">
    <property type="component" value="Unassembled WGS sequence"/>
</dbReference>
<evidence type="ECO:0000313" key="1">
    <source>
        <dbReference type="EMBL" id="EMP28825.1"/>
    </source>
</evidence>
<accession>M7B0C6</accession>
<organism evidence="1 2">
    <name type="scientific">Chelonia mydas</name>
    <name type="common">Green sea-turtle</name>
    <name type="synonym">Chelonia agassizi</name>
    <dbReference type="NCBI Taxonomy" id="8469"/>
    <lineage>
        <taxon>Eukaryota</taxon>
        <taxon>Metazoa</taxon>
        <taxon>Chordata</taxon>
        <taxon>Craniata</taxon>
        <taxon>Vertebrata</taxon>
        <taxon>Euteleostomi</taxon>
        <taxon>Archelosauria</taxon>
        <taxon>Testudinata</taxon>
        <taxon>Testudines</taxon>
        <taxon>Cryptodira</taxon>
        <taxon>Durocryptodira</taxon>
        <taxon>Americhelydia</taxon>
        <taxon>Chelonioidea</taxon>
        <taxon>Cheloniidae</taxon>
        <taxon>Chelonia</taxon>
    </lineage>
</organism>
<keyword evidence="2" id="KW-1185">Reference proteome</keyword>
<name>M7B0C6_CHEMY</name>
<gene>
    <name evidence="1" type="ORF">UY3_14070</name>
</gene>
<protein>
    <submittedName>
        <fullName evidence="1">Uncharacterized protein</fullName>
    </submittedName>
</protein>
<evidence type="ECO:0000313" key="2">
    <source>
        <dbReference type="Proteomes" id="UP000031443"/>
    </source>
</evidence>
<dbReference type="AlphaFoldDB" id="M7B0C6"/>
<reference evidence="2" key="1">
    <citation type="journal article" date="2013" name="Nat. Genet.">
        <title>The draft genomes of soft-shell turtle and green sea turtle yield insights into the development and evolution of the turtle-specific body plan.</title>
        <authorList>
            <person name="Wang Z."/>
            <person name="Pascual-Anaya J."/>
            <person name="Zadissa A."/>
            <person name="Li W."/>
            <person name="Niimura Y."/>
            <person name="Huang Z."/>
            <person name="Li C."/>
            <person name="White S."/>
            <person name="Xiong Z."/>
            <person name="Fang D."/>
            <person name="Wang B."/>
            <person name="Ming Y."/>
            <person name="Chen Y."/>
            <person name="Zheng Y."/>
            <person name="Kuraku S."/>
            <person name="Pignatelli M."/>
            <person name="Herrero J."/>
            <person name="Beal K."/>
            <person name="Nozawa M."/>
            <person name="Li Q."/>
            <person name="Wang J."/>
            <person name="Zhang H."/>
            <person name="Yu L."/>
            <person name="Shigenobu S."/>
            <person name="Wang J."/>
            <person name="Liu J."/>
            <person name="Flicek P."/>
            <person name="Searle S."/>
            <person name="Wang J."/>
            <person name="Kuratani S."/>
            <person name="Yin Y."/>
            <person name="Aken B."/>
            <person name="Zhang G."/>
            <person name="Irie N."/>
        </authorList>
    </citation>
    <scope>NUCLEOTIDE SEQUENCE [LARGE SCALE GENOMIC DNA]</scope>
</reference>
<sequence length="148" mass="16018">MPKEAGSCDMVVVAGYEKGIGLSFRETLVNIAASFADPLKPHVLLSLVLDLLAGPVQNFNHKFITETLPFGTVHEGPWAVPQGVIKKLLRVWPQDVLQLLFHFAGFIRLLLLSPISPHAGFWGEQGTIPGDQVIMHPVGSMLDAGPST</sequence>
<dbReference type="EMBL" id="KB560456">
    <property type="protein sequence ID" value="EMP28825.1"/>
    <property type="molecule type" value="Genomic_DNA"/>
</dbReference>